<dbReference type="AlphaFoldDB" id="A0A1X7VAD1"/>
<proteinExistence type="predicted"/>
<dbReference type="Pfam" id="PF05380">
    <property type="entry name" value="Peptidase_A17"/>
    <property type="match status" value="1"/>
</dbReference>
<protein>
    <submittedName>
        <fullName evidence="1">Uncharacterized protein</fullName>
    </submittedName>
</protein>
<dbReference type="InParanoid" id="A0A1X7VAD1"/>
<dbReference type="SUPFAM" id="SSF56672">
    <property type="entry name" value="DNA/RNA polymerases"/>
    <property type="match status" value="1"/>
</dbReference>
<dbReference type="eggNOG" id="ENOG502QR56">
    <property type="taxonomic scope" value="Eukaryota"/>
</dbReference>
<dbReference type="OrthoDB" id="5967017at2759"/>
<reference evidence="1" key="1">
    <citation type="submission" date="2017-05" db="UniProtKB">
        <authorList>
            <consortium name="EnsemblMetazoa"/>
        </authorList>
    </citation>
    <scope>IDENTIFICATION</scope>
</reference>
<accession>A0A1X7VAD1</accession>
<dbReference type="InterPro" id="IPR008042">
    <property type="entry name" value="Retrotrans_Pao"/>
</dbReference>
<dbReference type="InterPro" id="IPR043502">
    <property type="entry name" value="DNA/RNA_pol_sf"/>
</dbReference>
<dbReference type="PANTHER" id="PTHR47331:SF6">
    <property type="entry name" value="DOUBLECORTIN DOMAIN-CONTAINING PROTEIN"/>
    <property type="match status" value="1"/>
</dbReference>
<sequence>MDALMSLEAVGNSVTALRHFYDSVDRHARGLKSLGIASGTYGALLSPVVMKKLPQELRIIIIRKVTNNHCDLRLILEALLAKIEARQKADLATRDHSQPSCYKKEQATGATLFTGARKQSLKKQGQCFNCLRKNVMKMRLRSLLKRLKQSPEVFKENNRIICQQLEFGIIEVKEDAVDDKIHYLLHHAAVKREILKFRTYKIALTADIEKAFVMISIVLRDRNALKFLSIKDPSDLDNIQAYRFTRVVFGVSSSPFLLNATNKHHLECYRHTNEDFVDDITGADTVEEAFSFSPYFFAAQELEPTKRHIVSLSRLFYDPLKFIAPVTFQYKVLIQELCRAGVTWDETLQGDLLKRWQTLVQGLRDCHPIIIPHYYALTVDSVHTYQLCGFSDASNVAYAAVVFLLMKSSSNCKAVFVASMSRFAPLKQQKIPRLELLGALLLARLITTVSDNLEPEISLASPVLIHKSLYVEFEV</sequence>
<name>A0A1X7VAD1_AMPQE</name>
<dbReference type="EnsemblMetazoa" id="Aqu2.1.36953_001">
    <property type="protein sequence ID" value="Aqu2.1.36953_001"/>
    <property type="gene ID" value="Aqu2.1.36953"/>
</dbReference>
<organism evidence="1">
    <name type="scientific">Amphimedon queenslandica</name>
    <name type="common">Sponge</name>
    <dbReference type="NCBI Taxonomy" id="400682"/>
    <lineage>
        <taxon>Eukaryota</taxon>
        <taxon>Metazoa</taxon>
        <taxon>Porifera</taxon>
        <taxon>Demospongiae</taxon>
        <taxon>Heteroscleromorpha</taxon>
        <taxon>Haplosclerida</taxon>
        <taxon>Niphatidae</taxon>
        <taxon>Amphimedon</taxon>
    </lineage>
</organism>
<dbReference type="PANTHER" id="PTHR47331">
    <property type="entry name" value="PHD-TYPE DOMAIN-CONTAINING PROTEIN"/>
    <property type="match status" value="1"/>
</dbReference>
<evidence type="ECO:0000313" key="1">
    <source>
        <dbReference type="EnsemblMetazoa" id="Aqu2.1.36953_001"/>
    </source>
</evidence>